<accession>A0ABX1VKD8</accession>
<feature type="transmembrane region" description="Helical" evidence="5">
    <location>
        <begin position="165"/>
        <end position="188"/>
    </location>
</feature>
<feature type="domain" description="Sodium/calcium exchanger membrane region" evidence="6">
    <location>
        <begin position="170"/>
        <end position="312"/>
    </location>
</feature>
<dbReference type="Pfam" id="PF01699">
    <property type="entry name" value="Na_Ca_ex"/>
    <property type="match status" value="2"/>
</dbReference>
<dbReference type="InterPro" id="IPR044880">
    <property type="entry name" value="NCX_ion-bd_dom_sf"/>
</dbReference>
<feature type="transmembrane region" description="Helical" evidence="5">
    <location>
        <begin position="98"/>
        <end position="118"/>
    </location>
</feature>
<evidence type="ECO:0000256" key="4">
    <source>
        <dbReference type="ARBA" id="ARBA00023136"/>
    </source>
</evidence>
<evidence type="ECO:0000313" key="8">
    <source>
        <dbReference type="Proteomes" id="UP000609651"/>
    </source>
</evidence>
<evidence type="ECO:0000256" key="2">
    <source>
        <dbReference type="ARBA" id="ARBA00022692"/>
    </source>
</evidence>
<comment type="caution">
    <text evidence="7">The sequence shown here is derived from an EMBL/GenBank/DDBJ whole genome shotgun (WGS) entry which is preliminary data.</text>
</comment>
<dbReference type="NCBIfam" id="TIGR00367">
    <property type="entry name" value="calcium/sodium antiporter"/>
    <property type="match status" value="1"/>
</dbReference>
<dbReference type="EMBL" id="WTPX01000129">
    <property type="protein sequence ID" value="NNJ27196.1"/>
    <property type="molecule type" value="Genomic_DNA"/>
</dbReference>
<dbReference type="InterPro" id="IPR004481">
    <property type="entry name" value="K/Na/Ca-exchanger"/>
</dbReference>
<feature type="transmembrane region" description="Helical" evidence="5">
    <location>
        <begin position="327"/>
        <end position="346"/>
    </location>
</feature>
<reference evidence="7 8" key="1">
    <citation type="journal article" date="2020" name="Syst. Appl. Microbiol.">
        <title>Alienimonas chondri sp. nov., a novel planctomycete isolated from the biofilm of the red alga Chondrus crispus.</title>
        <authorList>
            <person name="Vitorino I."/>
            <person name="Albuquerque L."/>
            <person name="Wiegand S."/>
            <person name="Kallscheuer N."/>
            <person name="da Costa M.S."/>
            <person name="Lobo-da-Cunha A."/>
            <person name="Jogler C."/>
            <person name="Lage O.M."/>
        </authorList>
    </citation>
    <scope>NUCLEOTIDE SEQUENCE [LARGE SCALE GENOMIC DNA]</scope>
    <source>
        <strain evidence="7 8">LzC2</strain>
    </source>
</reference>
<keyword evidence="4 5" id="KW-0472">Membrane</keyword>
<protein>
    <recommendedName>
        <fullName evidence="6">Sodium/calcium exchanger membrane region domain-containing protein</fullName>
    </recommendedName>
</protein>
<keyword evidence="3 5" id="KW-1133">Transmembrane helix</keyword>
<dbReference type="PANTHER" id="PTHR10846:SF8">
    <property type="entry name" value="INNER MEMBRANE PROTEIN YRBG"/>
    <property type="match status" value="1"/>
</dbReference>
<name>A0ABX1VKD8_9PLAN</name>
<evidence type="ECO:0000313" key="7">
    <source>
        <dbReference type="EMBL" id="NNJ27196.1"/>
    </source>
</evidence>
<proteinExistence type="predicted"/>
<organism evidence="7 8">
    <name type="scientific">Alienimonas chondri</name>
    <dbReference type="NCBI Taxonomy" id="2681879"/>
    <lineage>
        <taxon>Bacteria</taxon>
        <taxon>Pseudomonadati</taxon>
        <taxon>Planctomycetota</taxon>
        <taxon>Planctomycetia</taxon>
        <taxon>Planctomycetales</taxon>
        <taxon>Planctomycetaceae</taxon>
        <taxon>Alienimonas</taxon>
    </lineage>
</organism>
<dbReference type="Proteomes" id="UP000609651">
    <property type="component" value="Unassembled WGS sequence"/>
</dbReference>
<evidence type="ECO:0000256" key="5">
    <source>
        <dbReference type="SAM" id="Phobius"/>
    </source>
</evidence>
<dbReference type="Gene3D" id="1.20.1420.30">
    <property type="entry name" value="NCX, central ion-binding region"/>
    <property type="match status" value="1"/>
</dbReference>
<keyword evidence="8" id="KW-1185">Reference proteome</keyword>
<feature type="domain" description="Sodium/calcium exchanger membrane region" evidence="6">
    <location>
        <begin position="2"/>
        <end position="141"/>
    </location>
</feature>
<feature type="transmembrane region" description="Helical" evidence="5">
    <location>
        <begin position="299"/>
        <end position="315"/>
    </location>
</feature>
<keyword evidence="2 5" id="KW-0812">Transmembrane</keyword>
<feature type="transmembrane region" description="Helical" evidence="5">
    <location>
        <begin position="66"/>
        <end position="92"/>
    </location>
</feature>
<gene>
    <name evidence="7" type="ORF">LzC2_32970</name>
</gene>
<feature type="transmembrane region" description="Helical" evidence="5">
    <location>
        <begin position="243"/>
        <end position="264"/>
    </location>
</feature>
<evidence type="ECO:0000256" key="1">
    <source>
        <dbReference type="ARBA" id="ARBA00004141"/>
    </source>
</evidence>
<dbReference type="RefSeq" id="WP_171188989.1">
    <property type="nucleotide sequence ID" value="NZ_WTPX01000129.1"/>
</dbReference>
<sequence>MAWAILAVALAVLTVGADLLVRGAARLAAAWGISPLIVGLTIVACGTSAPELVVSLHSTLSGQPDVALGNVVGSNIFNVLAILGASALIVPLRVADQFVRFDVPVMIALTAATLVLALDGRIGRIEGAALSLGLVGYLARAVWMSRRSPAGTDEDLAVPGPPRGSVAWSCLSVAAGLTLLVLGSRWFVSAAVDLARDFGVSELTIGLTVVAAGTSLPEAAASALAALRGERDIAVGNVVGSNIFNLLGVLGLSAALSGGGVAVSEAALRFDLPVMLGVAVVCLPICWTGQVVARWEGGLLLAYYVIYTGVLLVAATDPGRIAGPATLWGVAALTALPLLFAAVHAFRSRR</sequence>
<dbReference type="InterPro" id="IPR004837">
    <property type="entry name" value="NaCa_Exmemb"/>
</dbReference>
<dbReference type="PANTHER" id="PTHR10846">
    <property type="entry name" value="SODIUM/POTASSIUM/CALCIUM EXCHANGER"/>
    <property type="match status" value="1"/>
</dbReference>
<feature type="transmembrane region" description="Helical" evidence="5">
    <location>
        <begin position="33"/>
        <end position="54"/>
    </location>
</feature>
<evidence type="ECO:0000259" key="6">
    <source>
        <dbReference type="Pfam" id="PF01699"/>
    </source>
</evidence>
<evidence type="ECO:0000256" key="3">
    <source>
        <dbReference type="ARBA" id="ARBA00022989"/>
    </source>
</evidence>
<feature type="transmembrane region" description="Helical" evidence="5">
    <location>
        <begin position="125"/>
        <end position="145"/>
    </location>
</feature>
<comment type="subcellular location">
    <subcellularLocation>
        <location evidence="1">Membrane</location>
        <topology evidence="1">Multi-pass membrane protein</topology>
    </subcellularLocation>
</comment>
<feature type="transmembrane region" description="Helical" evidence="5">
    <location>
        <begin position="270"/>
        <end position="287"/>
    </location>
</feature>